<dbReference type="Proteomes" id="UP000595448">
    <property type="component" value="Chromosome"/>
</dbReference>
<accession>A0ABX7BNU4</accession>
<organism evidence="1 2">
    <name type="scientific">Brevundimonas vitisensis</name>
    <dbReference type="NCBI Taxonomy" id="2800818"/>
    <lineage>
        <taxon>Bacteria</taxon>
        <taxon>Pseudomonadati</taxon>
        <taxon>Pseudomonadota</taxon>
        <taxon>Alphaproteobacteria</taxon>
        <taxon>Caulobacterales</taxon>
        <taxon>Caulobacteraceae</taxon>
        <taxon>Brevundimonas</taxon>
    </lineage>
</organism>
<gene>
    <name evidence="1" type="ORF">JIP62_03800</name>
</gene>
<evidence type="ECO:0000313" key="2">
    <source>
        <dbReference type="Proteomes" id="UP000595448"/>
    </source>
</evidence>
<evidence type="ECO:0000313" key="1">
    <source>
        <dbReference type="EMBL" id="QQQ19249.1"/>
    </source>
</evidence>
<reference evidence="1 2" key="1">
    <citation type="submission" date="2021-01" db="EMBL/GenBank/DDBJ databases">
        <title>Brevundimonas vitis sp. nov., an bacterium isolated from grape (Vitis vinifera).</title>
        <authorList>
            <person name="Jiang L."/>
            <person name="Lee J."/>
        </authorList>
    </citation>
    <scope>NUCLEOTIDE SEQUENCE [LARGE SCALE GENOMIC DNA]</scope>
    <source>
        <strain evidence="1 2">GRTSA-9</strain>
    </source>
</reference>
<dbReference type="EMBL" id="CP067977">
    <property type="protein sequence ID" value="QQQ19249.1"/>
    <property type="molecule type" value="Genomic_DNA"/>
</dbReference>
<keyword evidence="2" id="KW-1185">Reference proteome</keyword>
<protein>
    <submittedName>
        <fullName evidence="1">Uncharacterized protein</fullName>
    </submittedName>
</protein>
<proteinExistence type="predicted"/>
<sequence length="53" mass="5961">MVEELIEQGRLTEVARGRNHYILVLARDAEEWLGSCLADTRIQSIVGQGRCFG</sequence>
<dbReference type="RefSeq" id="WP_201103600.1">
    <property type="nucleotide sequence ID" value="NZ_CP067977.1"/>
</dbReference>
<name>A0ABX7BNU4_9CAUL</name>